<evidence type="ECO:0000313" key="3">
    <source>
        <dbReference type="Proteomes" id="UP000247409"/>
    </source>
</evidence>
<dbReference type="SUPFAM" id="SSF55136">
    <property type="entry name" value="Probable bacterial effector-binding domain"/>
    <property type="match status" value="1"/>
</dbReference>
<dbReference type="SUPFAM" id="SSF54427">
    <property type="entry name" value="NTF2-like"/>
    <property type="match status" value="1"/>
</dbReference>
<reference evidence="2 3" key="1">
    <citation type="journal article" date="2018" name="Mol. Biol. Evol.">
        <title>Analysis of the draft genome of the red seaweed Gracilariopsis chorda provides insights into genome size evolution in Rhodophyta.</title>
        <authorList>
            <person name="Lee J."/>
            <person name="Yang E.C."/>
            <person name="Graf L."/>
            <person name="Yang J.H."/>
            <person name="Qiu H."/>
            <person name="Zel Zion U."/>
            <person name="Chan C.X."/>
            <person name="Stephens T.G."/>
            <person name="Weber A.P.M."/>
            <person name="Boo G.H."/>
            <person name="Boo S.M."/>
            <person name="Kim K.M."/>
            <person name="Shin Y."/>
            <person name="Jung M."/>
            <person name="Lee S.J."/>
            <person name="Yim H.S."/>
            <person name="Lee J.H."/>
            <person name="Bhattacharya D."/>
            <person name="Yoon H.S."/>
        </authorList>
    </citation>
    <scope>NUCLEOTIDE SEQUENCE [LARGE SCALE GENOMIC DNA]</scope>
    <source>
        <strain evidence="2 3">SKKU-2015</strain>
        <tissue evidence="2">Whole body</tissue>
    </source>
</reference>
<dbReference type="InterPro" id="IPR032710">
    <property type="entry name" value="NTF2-like_dom_sf"/>
</dbReference>
<keyword evidence="3" id="KW-1185">Reference proteome</keyword>
<name>A0A2V3IQ39_9FLOR</name>
<dbReference type="AlphaFoldDB" id="A0A2V3IQ39"/>
<sequence>MTAFCAAPLPALRRPRQSPAASRATHRYRPRLSAARPPSPVPTPPPPPQSVPPPPLPPPPAVAHNPFLSALYRAFSTASAACFENLFEEGIRWDAPFLDAHSRDRVLDLLDDFFAFAVDPTIAVYQVQTSDDETQLQFNWTLSFNYPLPWRPRVSASGVSSVTLSSPTSVEHIKDEWYTSPATLITQSLPRVTDMFWLYPSPHSETDRGQRKMIRSTSQYSIIHQAPCAEYRVLGQVEYYEHELIWAMPAIPKHAFEGGLRKLEQYSAVSPVALRLFEDFDLEGDRANAQDDTLTYQWALPVPTTLIGSSDVLVQFPMAKDAHVLNVPRRLMAVARFKGFSTRTEVQKRLKALVDALVADNVIPPDEQSVRFGGRNVWVRGYECKVGFNSKGVLSMAMYGGSKGVPRVNEIAIDLTELVNEQDICE</sequence>
<feature type="compositionally biased region" description="Pro residues" evidence="1">
    <location>
        <begin position="37"/>
        <end position="59"/>
    </location>
</feature>
<gene>
    <name evidence="2" type="ORF">BWQ96_06048</name>
</gene>
<feature type="region of interest" description="Disordered" evidence="1">
    <location>
        <begin position="1"/>
        <end position="59"/>
    </location>
</feature>
<evidence type="ECO:0000313" key="2">
    <source>
        <dbReference type="EMBL" id="PXF44188.1"/>
    </source>
</evidence>
<dbReference type="OrthoDB" id="10421651at2759"/>
<evidence type="ECO:0000256" key="1">
    <source>
        <dbReference type="SAM" id="MobiDB-lite"/>
    </source>
</evidence>
<dbReference type="EMBL" id="NBIV01000098">
    <property type="protein sequence ID" value="PXF44188.1"/>
    <property type="molecule type" value="Genomic_DNA"/>
</dbReference>
<protein>
    <submittedName>
        <fullName evidence="2">Uncharacterized protein</fullName>
    </submittedName>
</protein>
<dbReference type="Proteomes" id="UP000247409">
    <property type="component" value="Unassembled WGS sequence"/>
</dbReference>
<feature type="compositionally biased region" description="Low complexity" evidence="1">
    <location>
        <begin position="1"/>
        <end position="23"/>
    </location>
</feature>
<proteinExistence type="predicted"/>
<dbReference type="InterPro" id="IPR011256">
    <property type="entry name" value="Reg_factor_effector_dom_sf"/>
</dbReference>
<comment type="caution">
    <text evidence="2">The sequence shown here is derived from an EMBL/GenBank/DDBJ whole genome shotgun (WGS) entry which is preliminary data.</text>
</comment>
<accession>A0A2V3IQ39</accession>
<dbReference type="Gene3D" id="3.20.80.10">
    <property type="entry name" value="Regulatory factor, effector binding domain"/>
    <property type="match status" value="1"/>
</dbReference>
<organism evidence="2 3">
    <name type="scientific">Gracilariopsis chorda</name>
    <dbReference type="NCBI Taxonomy" id="448386"/>
    <lineage>
        <taxon>Eukaryota</taxon>
        <taxon>Rhodophyta</taxon>
        <taxon>Florideophyceae</taxon>
        <taxon>Rhodymeniophycidae</taxon>
        <taxon>Gracilariales</taxon>
        <taxon>Gracilariaceae</taxon>
        <taxon>Gracilariopsis</taxon>
    </lineage>
</organism>